<keyword evidence="9 19" id="KW-1133">Transmembrane helix</keyword>
<keyword evidence="6" id="KW-0808">Transferase</keyword>
<evidence type="ECO:0000256" key="10">
    <source>
        <dbReference type="ARBA" id="ARBA00023098"/>
    </source>
</evidence>
<dbReference type="GO" id="GO:0030258">
    <property type="term" value="P:lipid modification"/>
    <property type="evidence" value="ECO:0007669"/>
    <property type="project" value="TreeGrafter"/>
</dbReference>
<dbReference type="EMBL" id="JAWNGG020000089">
    <property type="protein sequence ID" value="KAK9302804.1"/>
    <property type="molecule type" value="Genomic_DNA"/>
</dbReference>
<evidence type="ECO:0000256" key="12">
    <source>
        <dbReference type="ARBA" id="ARBA00023209"/>
    </source>
</evidence>
<evidence type="ECO:0000256" key="19">
    <source>
        <dbReference type="SAM" id="Phobius"/>
    </source>
</evidence>
<keyword evidence="14" id="KW-0012">Acyltransferase</keyword>
<feature type="transmembrane region" description="Helical" evidence="19">
    <location>
        <begin position="406"/>
        <end position="432"/>
    </location>
</feature>
<comment type="pathway">
    <text evidence="15">Phospholipid metabolism.</text>
</comment>
<dbReference type="EC" id="2.3.1.23" evidence="16"/>
<comment type="subcellular location">
    <subcellularLocation>
        <location evidence="2">Endoplasmic reticulum</location>
    </subcellularLocation>
    <subcellularLocation>
        <location evidence="1">Membrane</location>
        <topology evidence="1">Multi-pass membrane protein</topology>
    </subcellularLocation>
</comment>
<reference evidence="20 21" key="1">
    <citation type="submission" date="2024-05" db="EMBL/GenBank/DDBJ databases">
        <title>The nuclear and mitochondrial genome assemblies of Tetragonisca angustula (Apidae: Meliponini), a tiny yet remarkable pollinator in the Neotropics.</title>
        <authorList>
            <person name="Ferrari R."/>
            <person name="Ricardo P.C."/>
            <person name="Dias F.C."/>
            <person name="Araujo N.S."/>
            <person name="Soares D.O."/>
            <person name="Zhou Q.-S."/>
            <person name="Zhu C.-D."/>
            <person name="Coutinho L."/>
            <person name="Airas M.C."/>
            <person name="Batista T.M."/>
        </authorList>
    </citation>
    <scope>NUCLEOTIDE SEQUENCE [LARGE SCALE GENOMIC DNA]</scope>
    <source>
        <strain evidence="20">ASF017062</strain>
        <tissue evidence="20">Abdomen</tissue>
    </source>
</reference>
<dbReference type="AlphaFoldDB" id="A0AAW1A0C8"/>
<proteinExistence type="inferred from homology"/>
<accession>A0AAW1A0C8</accession>
<evidence type="ECO:0000313" key="20">
    <source>
        <dbReference type="EMBL" id="KAK9302804.1"/>
    </source>
</evidence>
<evidence type="ECO:0000256" key="8">
    <source>
        <dbReference type="ARBA" id="ARBA00022824"/>
    </source>
</evidence>
<gene>
    <name evidence="20" type="ORF">QLX08_005298</name>
</gene>
<evidence type="ECO:0000256" key="3">
    <source>
        <dbReference type="ARBA" id="ARBA00005074"/>
    </source>
</evidence>
<keyword evidence="13" id="KW-1208">Phospholipid metabolism</keyword>
<dbReference type="GO" id="GO:0006656">
    <property type="term" value="P:phosphatidylcholine biosynthetic process"/>
    <property type="evidence" value="ECO:0007669"/>
    <property type="project" value="TreeGrafter"/>
</dbReference>
<keyword evidence="10" id="KW-0443">Lipid metabolism</keyword>
<feature type="transmembrane region" description="Helical" evidence="19">
    <location>
        <begin position="89"/>
        <end position="109"/>
    </location>
</feature>
<evidence type="ECO:0000256" key="1">
    <source>
        <dbReference type="ARBA" id="ARBA00004141"/>
    </source>
</evidence>
<evidence type="ECO:0000256" key="5">
    <source>
        <dbReference type="ARBA" id="ARBA00022516"/>
    </source>
</evidence>
<evidence type="ECO:0000256" key="17">
    <source>
        <dbReference type="ARBA" id="ARBA00038923"/>
    </source>
</evidence>
<evidence type="ECO:0000256" key="7">
    <source>
        <dbReference type="ARBA" id="ARBA00022692"/>
    </source>
</evidence>
<keyword evidence="8" id="KW-0256">Endoplasmic reticulum</keyword>
<keyword evidence="21" id="KW-1185">Reference proteome</keyword>
<name>A0AAW1A0C8_9HYME</name>
<dbReference type="Pfam" id="PF03062">
    <property type="entry name" value="MBOAT"/>
    <property type="match status" value="1"/>
</dbReference>
<comment type="similarity">
    <text evidence="4">Belongs to the membrane-bound acyltransferase family.</text>
</comment>
<dbReference type="PANTHER" id="PTHR13906:SF14">
    <property type="entry name" value="LYSOPHOSPHOLIPID ACYLTRANSFERASE 5"/>
    <property type="match status" value="1"/>
</dbReference>
<evidence type="ECO:0000256" key="18">
    <source>
        <dbReference type="ARBA" id="ARBA00039721"/>
    </source>
</evidence>
<evidence type="ECO:0000256" key="16">
    <source>
        <dbReference type="ARBA" id="ARBA00026120"/>
    </source>
</evidence>
<evidence type="ECO:0000256" key="6">
    <source>
        <dbReference type="ARBA" id="ARBA00022679"/>
    </source>
</evidence>
<organism evidence="20 21">
    <name type="scientific">Tetragonisca angustula</name>
    <dbReference type="NCBI Taxonomy" id="166442"/>
    <lineage>
        <taxon>Eukaryota</taxon>
        <taxon>Metazoa</taxon>
        <taxon>Ecdysozoa</taxon>
        <taxon>Arthropoda</taxon>
        <taxon>Hexapoda</taxon>
        <taxon>Insecta</taxon>
        <taxon>Pterygota</taxon>
        <taxon>Neoptera</taxon>
        <taxon>Endopterygota</taxon>
        <taxon>Hymenoptera</taxon>
        <taxon>Apocrita</taxon>
        <taxon>Aculeata</taxon>
        <taxon>Apoidea</taxon>
        <taxon>Anthophila</taxon>
        <taxon>Apidae</taxon>
        <taxon>Tetragonisca</taxon>
    </lineage>
</organism>
<protein>
    <recommendedName>
        <fullName evidence="18">Lysophospholipid acyltransferase 5</fullName>
        <ecNumber evidence="16">2.3.1.23</ecNumber>
        <ecNumber evidence="17">2.3.1.n6</ecNumber>
    </recommendedName>
</protein>
<dbReference type="Proteomes" id="UP001432146">
    <property type="component" value="Unassembled WGS sequence"/>
</dbReference>
<keyword evidence="7 19" id="KW-0812">Transmembrane</keyword>
<dbReference type="GO" id="GO:0071617">
    <property type="term" value="F:lysophospholipid acyltransferase activity"/>
    <property type="evidence" value="ECO:0007669"/>
    <property type="project" value="TreeGrafter"/>
</dbReference>
<evidence type="ECO:0000256" key="13">
    <source>
        <dbReference type="ARBA" id="ARBA00023264"/>
    </source>
</evidence>
<evidence type="ECO:0000256" key="9">
    <source>
        <dbReference type="ARBA" id="ARBA00022989"/>
    </source>
</evidence>
<evidence type="ECO:0000256" key="4">
    <source>
        <dbReference type="ARBA" id="ARBA00010323"/>
    </source>
</evidence>
<comment type="pathway">
    <text evidence="3">Lipid metabolism; phospholipid metabolism.</text>
</comment>
<evidence type="ECO:0000256" key="14">
    <source>
        <dbReference type="ARBA" id="ARBA00023315"/>
    </source>
</evidence>
<dbReference type="InterPro" id="IPR004299">
    <property type="entry name" value="MBOAT_fam"/>
</dbReference>
<feature type="transmembrane region" description="Helical" evidence="19">
    <location>
        <begin position="50"/>
        <end position="69"/>
    </location>
</feature>
<keyword evidence="12" id="KW-0594">Phospholipid biosynthesis</keyword>
<dbReference type="GO" id="GO:0016020">
    <property type="term" value="C:membrane"/>
    <property type="evidence" value="ECO:0007669"/>
    <property type="project" value="UniProtKB-SubCell"/>
</dbReference>
<evidence type="ECO:0000256" key="15">
    <source>
        <dbReference type="ARBA" id="ARBA00025707"/>
    </source>
</evidence>
<sequence length="473" mass="54929">MSNSILLNISESLNASEAALRLLISILLGLPIALLHRYTLNGKCPVCQHIFFATCGVLICLWNYGLNILHSAATVYVTYRVLKRLGGSSLSVIIIFIFNMAYLLCGYYMTSTDDYDIKWTMPQCVLALRLIGLSFNLLDGQKSEEKLSASQKQVALKEQPTFLEIAAFTYFPGSFLVGPQFSMKRYLDYVHGRYTIIDKDSNSVKEEIELHDCIIPGISRMFLGFIYLICYQLGTSYIPNQYLLSAEFQEQTFFKRLFIIGFWGHVNLYKYICCWLLAEGVCTTFGLTYNGKNKDGRPLWNGCENVKLLKFETASHFNDYILSFNINTNTWCAEYIYKRLKFLGSKIYSQFFTLVFLAVWHGFHSGYYLCFFLEFMIMFAEKDLTQILTKQQKLQSLLKSHPALQILTRILMMMHTFVFMGYSLICFIFLSYPRYNHVYSSVYYCGHIIYLTYPFISVLIKKFFLKKRPKKLE</sequence>
<feature type="transmembrane region" description="Helical" evidence="19">
    <location>
        <begin position="20"/>
        <end position="38"/>
    </location>
</feature>
<keyword evidence="11 19" id="KW-0472">Membrane</keyword>
<evidence type="ECO:0000256" key="11">
    <source>
        <dbReference type="ARBA" id="ARBA00023136"/>
    </source>
</evidence>
<dbReference type="PANTHER" id="PTHR13906">
    <property type="entry name" value="PORCUPINE"/>
    <property type="match status" value="1"/>
</dbReference>
<evidence type="ECO:0000313" key="21">
    <source>
        <dbReference type="Proteomes" id="UP001432146"/>
    </source>
</evidence>
<dbReference type="GO" id="GO:0047184">
    <property type="term" value="F:1-acylglycerophosphocholine O-acyltransferase activity"/>
    <property type="evidence" value="ECO:0007669"/>
    <property type="project" value="UniProtKB-EC"/>
</dbReference>
<dbReference type="InterPro" id="IPR049941">
    <property type="entry name" value="LPLAT_7/PORCN-like"/>
</dbReference>
<dbReference type="GO" id="GO:0005783">
    <property type="term" value="C:endoplasmic reticulum"/>
    <property type="evidence" value="ECO:0007669"/>
    <property type="project" value="UniProtKB-SubCell"/>
</dbReference>
<comment type="caution">
    <text evidence="20">The sequence shown here is derived from an EMBL/GenBank/DDBJ whole genome shotgun (WGS) entry which is preliminary data.</text>
</comment>
<keyword evidence="5" id="KW-0444">Lipid biosynthesis</keyword>
<evidence type="ECO:0000256" key="2">
    <source>
        <dbReference type="ARBA" id="ARBA00004240"/>
    </source>
</evidence>
<dbReference type="EC" id="2.3.1.n6" evidence="17"/>
<feature type="transmembrane region" description="Helical" evidence="19">
    <location>
        <begin position="438"/>
        <end position="460"/>
    </location>
</feature>